<gene>
    <name evidence="2" type="ORF">CU100_04125</name>
</gene>
<keyword evidence="1" id="KW-0812">Transmembrane</keyword>
<feature type="transmembrane region" description="Helical" evidence="1">
    <location>
        <begin position="12"/>
        <end position="36"/>
    </location>
</feature>
<sequence>MMNIVRTAIREIFGMFIDDGALALWSMILIFLVAAAVEFGGLPGLAGGIMLLAGCILILAESTFRAARKKPQGQRRSELD</sequence>
<name>A0A2P7B2K7_9HYPH</name>
<reference evidence="3" key="1">
    <citation type="submission" date="2017-11" db="EMBL/GenBank/DDBJ databases">
        <authorList>
            <person name="Kuznetsova I."/>
            <person name="Sazanova A."/>
            <person name="Chirak E."/>
            <person name="Safronova V."/>
            <person name="Willems A."/>
        </authorList>
    </citation>
    <scope>NUCLEOTIDE SEQUENCE [LARGE SCALE GENOMIC DNA]</scope>
    <source>
        <strain evidence="3">PEPV15</strain>
    </source>
</reference>
<proteinExistence type="predicted"/>
<dbReference type="Proteomes" id="UP000241158">
    <property type="component" value="Unassembled WGS sequence"/>
</dbReference>
<dbReference type="OrthoDB" id="8404031at2"/>
<keyword evidence="1" id="KW-0472">Membrane</keyword>
<comment type="caution">
    <text evidence="2">The sequence shown here is derived from an EMBL/GenBank/DDBJ whole genome shotgun (WGS) entry which is preliminary data.</text>
</comment>
<evidence type="ECO:0000256" key="1">
    <source>
        <dbReference type="SAM" id="Phobius"/>
    </source>
</evidence>
<organism evidence="2 3">
    <name type="scientific">Phyllobacterium endophyticum</name>
    <dbReference type="NCBI Taxonomy" id="1149773"/>
    <lineage>
        <taxon>Bacteria</taxon>
        <taxon>Pseudomonadati</taxon>
        <taxon>Pseudomonadota</taxon>
        <taxon>Alphaproteobacteria</taxon>
        <taxon>Hyphomicrobiales</taxon>
        <taxon>Phyllobacteriaceae</taxon>
        <taxon>Phyllobacterium</taxon>
    </lineage>
</organism>
<keyword evidence="1" id="KW-1133">Transmembrane helix</keyword>
<feature type="transmembrane region" description="Helical" evidence="1">
    <location>
        <begin position="42"/>
        <end position="60"/>
    </location>
</feature>
<evidence type="ECO:0000313" key="3">
    <source>
        <dbReference type="Proteomes" id="UP000241158"/>
    </source>
</evidence>
<accession>A0A2P7B2K7</accession>
<protein>
    <submittedName>
        <fullName evidence="2">Uncharacterized protein</fullName>
    </submittedName>
</protein>
<keyword evidence="3" id="KW-1185">Reference proteome</keyword>
<dbReference type="AlphaFoldDB" id="A0A2P7B2K7"/>
<evidence type="ECO:0000313" key="2">
    <source>
        <dbReference type="EMBL" id="PSH60697.1"/>
    </source>
</evidence>
<dbReference type="EMBL" id="PGGN01000001">
    <property type="protein sequence ID" value="PSH60697.1"/>
    <property type="molecule type" value="Genomic_DNA"/>
</dbReference>